<keyword evidence="3" id="KW-0067">ATP-binding</keyword>
<dbReference type="EMBL" id="LAPV01000187">
    <property type="protein sequence ID" value="KKC31356.1"/>
    <property type="molecule type" value="Genomic_DNA"/>
</dbReference>
<dbReference type="Gene3D" id="2.40.50.100">
    <property type="match status" value="1"/>
</dbReference>
<dbReference type="RefSeq" id="WP_046172755.1">
    <property type="nucleotide sequence ID" value="NZ_LAPV01000187.1"/>
</dbReference>
<keyword evidence="6" id="KW-1185">Reference proteome</keyword>
<evidence type="ECO:0000259" key="4">
    <source>
        <dbReference type="PROSITE" id="PS50893"/>
    </source>
</evidence>
<dbReference type="Pfam" id="PF00005">
    <property type="entry name" value="ABC_tran"/>
    <property type="match status" value="1"/>
</dbReference>
<dbReference type="InterPro" id="IPR050093">
    <property type="entry name" value="ABC_SmlMolc_Importer"/>
</dbReference>
<dbReference type="InterPro" id="IPR008995">
    <property type="entry name" value="Mo/tungstate-bd_C_term_dom"/>
</dbReference>
<evidence type="ECO:0000313" key="5">
    <source>
        <dbReference type="EMBL" id="KKC31356.1"/>
    </source>
</evidence>
<evidence type="ECO:0000256" key="3">
    <source>
        <dbReference type="ARBA" id="ARBA00022840"/>
    </source>
</evidence>
<protein>
    <submittedName>
        <fullName evidence="5">Spermidine/putrescine ABC transporter ATPase</fullName>
    </submittedName>
</protein>
<dbReference type="InterPro" id="IPR027417">
    <property type="entry name" value="P-loop_NTPase"/>
</dbReference>
<organism evidence="5 6">
    <name type="scientific">Devosia psychrophila</name>
    <dbReference type="NCBI Taxonomy" id="728005"/>
    <lineage>
        <taxon>Bacteria</taxon>
        <taxon>Pseudomonadati</taxon>
        <taxon>Pseudomonadota</taxon>
        <taxon>Alphaproteobacteria</taxon>
        <taxon>Hyphomicrobiales</taxon>
        <taxon>Devosiaceae</taxon>
        <taxon>Devosia</taxon>
    </lineage>
</organism>
<accession>A0ABR5DTL2</accession>
<dbReference type="PANTHER" id="PTHR42781:SF4">
    <property type="entry name" value="SPERMIDINE_PUTRESCINE IMPORT ATP-BINDING PROTEIN POTA"/>
    <property type="match status" value="1"/>
</dbReference>
<keyword evidence="2" id="KW-0547">Nucleotide-binding</keyword>
<comment type="caution">
    <text evidence="5">The sequence shown here is derived from an EMBL/GenBank/DDBJ whole genome shotgun (WGS) entry which is preliminary data.</text>
</comment>
<sequence>MSTSDIELINLSKNFGASQIVREIDLVVPHGEFVSILGPSGCGKTTTLNMIAGFIAPSSGQIRIRGVEQSGVPPEKRQVGLVFQNYALFPHMTVAQNVGFGLKMQGKSRDEVDTQVKKALQSVHLDGFEHRYPKALSGGQQQRTALARAIAPRPSLLLLDEPLSNLDLKLREAMRIELKDVQRELGITFVYVTHDQEEAMAMSDRIVVMHEGVIAQVGSPSELYRAPQSTFVADFIGKSNIFAVTPTANGGGIQRVRIAETGLELLAASPATVSSEIAFCSIRPEALRWIEVNTSTEHPVNVLPVKIIKIVNLGAYLEVWCRHQSNTIFKALISAARGGQLAIDVAIELTVEPAAIKLLIH</sequence>
<proteinExistence type="predicted"/>
<name>A0ABR5DTL2_9HYPH</name>
<keyword evidence="1" id="KW-0813">Transport</keyword>
<dbReference type="PANTHER" id="PTHR42781">
    <property type="entry name" value="SPERMIDINE/PUTRESCINE IMPORT ATP-BINDING PROTEIN POTA"/>
    <property type="match status" value="1"/>
</dbReference>
<dbReference type="SUPFAM" id="SSF50331">
    <property type="entry name" value="MOP-like"/>
    <property type="match status" value="1"/>
</dbReference>
<dbReference type="Gene3D" id="3.40.50.300">
    <property type="entry name" value="P-loop containing nucleotide triphosphate hydrolases"/>
    <property type="match status" value="1"/>
</dbReference>
<dbReference type="InterPro" id="IPR003593">
    <property type="entry name" value="AAA+_ATPase"/>
</dbReference>
<dbReference type="SUPFAM" id="SSF52540">
    <property type="entry name" value="P-loop containing nucleoside triphosphate hydrolases"/>
    <property type="match status" value="1"/>
</dbReference>
<dbReference type="InterPro" id="IPR003439">
    <property type="entry name" value="ABC_transporter-like_ATP-bd"/>
</dbReference>
<gene>
    <name evidence="5" type="ORF">WH91_19915</name>
</gene>
<evidence type="ECO:0000256" key="2">
    <source>
        <dbReference type="ARBA" id="ARBA00022741"/>
    </source>
</evidence>
<evidence type="ECO:0000313" key="6">
    <source>
        <dbReference type="Proteomes" id="UP000033519"/>
    </source>
</evidence>
<reference evidence="5 6" key="1">
    <citation type="submission" date="2015-03" db="EMBL/GenBank/DDBJ databases">
        <authorList>
            <person name="Lepp D."/>
            <person name="Hassan Y.I."/>
            <person name="Li X.-Z."/>
            <person name="Zhou T."/>
        </authorList>
    </citation>
    <scope>NUCLEOTIDE SEQUENCE [LARGE SCALE GENOMIC DNA]</scope>
    <source>
        <strain evidence="5 6">Cr7-05</strain>
    </source>
</reference>
<dbReference type="PROSITE" id="PS50893">
    <property type="entry name" value="ABC_TRANSPORTER_2"/>
    <property type="match status" value="1"/>
</dbReference>
<feature type="domain" description="ABC transporter" evidence="4">
    <location>
        <begin position="6"/>
        <end position="236"/>
    </location>
</feature>
<evidence type="ECO:0000256" key="1">
    <source>
        <dbReference type="ARBA" id="ARBA00022448"/>
    </source>
</evidence>
<dbReference type="Proteomes" id="UP000033519">
    <property type="component" value="Unassembled WGS sequence"/>
</dbReference>
<dbReference type="SMART" id="SM00382">
    <property type="entry name" value="AAA"/>
    <property type="match status" value="1"/>
</dbReference>